<accession>A0ABS4RUE1</accession>
<dbReference type="Gene3D" id="3.40.50.720">
    <property type="entry name" value="NAD(P)-binding Rossmann-like Domain"/>
    <property type="match status" value="1"/>
</dbReference>
<dbReference type="Proteomes" id="UP000810207">
    <property type="component" value="Unassembled WGS sequence"/>
</dbReference>
<proteinExistence type="predicted"/>
<evidence type="ECO:0000313" key="2">
    <source>
        <dbReference type="Proteomes" id="UP000810207"/>
    </source>
</evidence>
<organism evidence="1 2">
    <name type="scientific">Paenibacillus xylanexedens</name>
    <dbReference type="NCBI Taxonomy" id="528191"/>
    <lineage>
        <taxon>Bacteria</taxon>
        <taxon>Bacillati</taxon>
        <taxon>Bacillota</taxon>
        <taxon>Bacilli</taxon>
        <taxon>Bacillales</taxon>
        <taxon>Paenibacillaceae</taxon>
        <taxon>Paenibacillus</taxon>
    </lineage>
</organism>
<evidence type="ECO:0000313" key="1">
    <source>
        <dbReference type="EMBL" id="MBP2246503.1"/>
    </source>
</evidence>
<comment type="caution">
    <text evidence="1">The sequence shown here is derived from an EMBL/GenBank/DDBJ whole genome shotgun (WGS) entry which is preliminary data.</text>
</comment>
<protein>
    <recommendedName>
        <fullName evidence="3">Polysaccharide biosynthesis enzyme WcbI domain-containing protein</fullName>
    </recommendedName>
</protein>
<name>A0ABS4RUE1_PAEXY</name>
<keyword evidence="2" id="KW-1185">Reference proteome</keyword>
<evidence type="ECO:0008006" key="3">
    <source>
        <dbReference type="Google" id="ProtNLM"/>
    </source>
</evidence>
<sequence>MKIKNTIEKEKIVIYGTGSVSKRFSKLIKENGYWGNVSNYAVSSLEHHANFIDGKAVKEIKDISNDNIVMLAVHNIFLNEILENLSNLGFENVIWIYPYLFDLSFGMPIQNNIVLDVKNIVNRLNGIYSYAIYHLAIENEYSKNVVGGSIYRKFMRIFCSEEAANKRWSDFVERMHKYENGDVQQNYNIKLSNEYDIVLDGLHRLMLAHYFNVDKIVADIYSCDMNKYIDYAENMALTDKQLNKYFSHDEIDLIKETVLKLSI</sequence>
<reference evidence="1 2" key="1">
    <citation type="submission" date="2021-03" db="EMBL/GenBank/DDBJ databases">
        <title>Genomic Encyclopedia of Type Strains, Phase IV (KMG-IV): sequencing the most valuable type-strain genomes for metagenomic binning, comparative biology and taxonomic classification.</title>
        <authorList>
            <person name="Goeker M."/>
        </authorList>
    </citation>
    <scope>NUCLEOTIDE SEQUENCE [LARGE SCALE GENOMIC DNA]</scope>
    <source>
        <strain evidence="1 2">DSM 21292</strain>
    </source>
</reference>
<gene>
    <name evidence="1" type="ORF">J2Z28_003151</name>
</gene>
<dbReference type="EMBL" id="JAGIKV010000010">
    <property type="protein sequence ID" value="MBP2246503.1"/>
    <property type="molecule type" value="Genomic_DNA"/>
</dbReference>